<feature type="transmembrane region" description="Helical" evidence="2">
    <location>
        <begin position="301"/>
        <end position="326"/>
    </location>
</feature>
<organism evidence="4 5">
    <name type="scientific">Elysia crispata</name>
    <name type="common">lettuce slug</name>
    <dbReference type="NCBI Taxonomy" id="231223"/>
    <lineage>
        <taxon>Eukaryota</taxon>
        <taxon>Metazoa</taxon>
        <taxon>Spiralia</taxon>
        <taxon>Lophotrochozoa</taxon>
        <taxon>Mollusca</taxon>
        <taxon>Gastropoda</taxon>
        <taxon>Heterobranchia</taxon>
        <taxon>Euthyneura</taxon>
        <taxon>Panpulmonata</taxon>
        <taxon>Sacoglossa</taxon>
        <taxon>Placobranchoidea</taxon>
        <taxon>Plakobranchidae</taxon>
        <taxon>Elysia</taxon>
    </lineage>
</organism>
<keyword evidence="2" id="KW-0472">Membrane</keyword>
<keyword evidence="5" id="KW-1185">Reference proteome</keyword>
<protein>
    <recommendedName>
        <fullName evidence="3">Major facilitator superfamily (MFS) profile domain-containing protein</fullName>
    </recommendedName>
</protein>
<feature type="transmembrane region" description="Helical" evidence="2">
    <location>
        <begin position="183"/>
        <end position="204"/>
    </location>
</feature>
<feature type="transmembrane region" description="Helical" evidence="2">
    <location>
        <begin position="12"/>
        <end position="33"/>
    </location>
</feature>
<feature type="domain" description="Major facilitator superfamily (MFS) profile" evidence="3">
    <location>
        <begin position="1"/>
        <end position="327"/>
    </location>
</feature>
<dbReference type="InterPro" id="IPR020846">
    <property type="entry name" value="MFS_dom"/>
</dbReference>
<dbReference type="AlphaFoldDB" id="A0AAE0YJ90"/>
<dbReference type="EMBL" id="JAWDGP010006116">
    <property type="protein sequence ID" value="KAK3746743.1"/>
    <property type="molecule type" value="Genomic_DNA"/>
</dbReference>
<comment type="caution">
    <text evidence="4">The sequence shown here is derived from an EMBL/GenBank/DDBJ whole genome shotgun (WGS) entry which is preliminary data.</text>
</comment>
<sequence>MIASWSPESVMLIMTYGLLCGLGLSFMYLAGIVAVSTYFHKRRTVATGLATCGSGVGMVLFAPLMDVLLHQYGWRWTLMVLGAVVLHGLMAASLVRSPAVVASRLSSSLSMRIHPGTRGDGQKIEKHGQLKLLRNALNLVVIKRSEYWFVLLGNFFASLGLIVPLLYISDRAKQVGVAETKAVFLLSIIGITNTVGRFLSALVVQVFHLNSVLVTASALLLCGLVAGLYPVSQSYPILATLSAMFGLGMAAYVTLSSVLLCDLLGPASLASAFGYVTMIRGVASLIGPPLAGAIIDSTNQFAPAFYLGGAMTAIGGVWHLLLYLIYFKLSPGHRDLQTLAEERVRSCEAMNNHRDLQTLAEERV</sequence>
<dbReference type="Gene3D" id="1.20.1250.20">
    <property type="entry name" value="MFS general substrate transporter like domains"/>
    <property type="match status" value="1"/>
</dbReference>
<dbReference type="Pfam" id="PF07690">
    <property type="entry name" value="MFS_1"/>
    <property type="match status" value="1"/>
</dbReference>
<keyword evidence="2" id="KW-1133">Transmembrane helix</keyword>
<dbReference type="GO" id="GO:0008028">
    <property type="term" value="F:monocarboxylic acid transmembrane transporter activity"/>
    <property type="evidence" value="ECO:0007669"/>
    <property type="project" value="TreeGrafter"/>
</dbReference>
<feature type="transmembrane region" description="Helical" evidence="2">
    <location>
        <begin position="272"/>
        <end position="295"/>
    </location>
</feature>
<evidence type="ECO:0000256" key="2">
    <source>
        <dbReference type="SAM" id="Phobius"/>
    </source>
</evidence>
<dbReference type="InterPro" id="IPR011701">
    <property type="entry name" value="MFS"/>
</dbReference>
<dbReference type="PANTHER" id="PTHR11360:SF284">
    <property type="entry name" value="EG:103B4.3 PROTEIN-RELATED"/>
    <property type="match status" value="1"/>
</dbReference>
<name>A0AAE0YJ90_9GAST</name>
<reference evidence="4" key="1">
    <citation type="journal article" date="2023" name="G3 (Bethesda)">
        <title>A reference genome for the long-term kleptoplast-retaining sea slug Elysia crispata morphotype clarki.</title>
        <authorList>
            <person name="Eastman K.E."/>
            <person name="Pendleton A.L."/>
            <person name="Shaikh M.A."/>
            <person name="Suttiyut T."/>
            <person name="Ogas R."/>
            <person name="Tomko P."/>
            <person name="Gavelis G."/>
            <person name="Widhalm J.R."/>
            <person name="Wisecaver J.H."/>
        </authorList>
    </citation>
    <scope>NUCLEOTIDE SEQUENCE</scope>
    <source>
        <strain evidence="4">ECLA1</strain>
    </source>
</reference>
<evidence type="ECO:0000313" key="4">
    <source>
        <dbReference type="EMBL" id="KAK3746743.1"/>
    </source>
</evidence>
<comment type="subcellular location">
    <subcellularLocation>
        <location evidence="1">Membrane</location>
        <topology evidence="1">Multi-pass membrane protein</topology>
    </subcellularLocation>
</comment>
<dbReference type="SUPFAM" id="SSF103473">
    <property type="entry name" value="MFS general substrate transporter"/>
    <property type="match status" value="1"/>
</dbReference>
<dbReference type="PROSITE" id="PS50850">
    <property type="entry name" value="MFS"/>
    <property type="match status" value="1"/>
</dbReference>
<feature type="transmembrane region" description="Helical" evidence="2">
    <location>
        <begin position="211"/>
        <end position="231"/>
    </location>
</feature>
<dbReference type="Proteomes" id="UP001283361">
    <property type="component" value="Unassembled WGS sequence"/>
</dbReference>
<evidence type="ECO:0000313" key="5">
    <source>
        <dbReference type="Proteomes" id="UP001283361"/>
    </source>
</evidence>
<keyword evidence="2" id="KW-0812">Transmembrane</keyword>
<feature type="transmembrane region" description="Helical" evidence="2">
    <location>
        <begin position="76"/>
        <end position="95"/>
    </location>
</feature>
<evidence type="ECO:0000256" key="1">
    <source>
        <dbReference type="ARBA" id="ARBA00004141"/>
    </source>
</evidence>
<dbReference type="PANTHER" id="PTHR11360">
    <property type="entry name" value="MONOCARBOXYLATE TRANSPORTER"/>
    <property type="match status" value="1"/>
</dbReference>
<feature type="transmembrane region" description="Helical" evidence="2">
    <location>
        <begin position="45"/>
        <end position="64"/>
    </location>
</feature>
<dbReference type="CDD" id="cd17352">
    <property type="entry name" value="MFS_MCT_SLC16"/>
    <property type="match status" value="1"/>
</dbReference>
<feature type="transmembrane region" description="Helical" evidence="2">
    <location>
        <begin position="147"/>
        <end position="168"/>
    </location>
</feature>
<gene>
    <name evidence="4" type="ORF">RRG08_059574</name>
</gene>
<accession>A0AAE0YJ90</accession>
<feature type="transmembrane region" description="Helical" evidence="2">
    <location>
        <begin position="237"/>
        <end position="260"/>
    </location>
</feature>
<dbReference type="InterPro" id="IPR050327">
    <property type="entry name" value="Proton-linked_MCT"/>
</dbReference>
<evidence type="ECO:0000259" key="3">
    <source>
        <dbReference type="PROSITE" id="PS50850"/>
    </source>
</evidence>
<proteinExistence type="predicted"/>
<dbReference type="InterPro" id="IPR036259">
    <property type="entry name" value="MFS_trans_sf"/>
</dbReference>
<dbReference type="GO" id="GO:0016020">
    <property type="term" value="C:membrane"/>
    <property type="evidence" value="ECO:0007669"/>
    <property type="project" value="UniProtKB-SubCell"/>
</dbReference>